<evidence type="ECO:0000313" key="6">
    <source>
        <dbReference type="EMBL" id="KLT44024.1"/>
    </source>
</evidence>
<organism evidence="6 7">
    <name type="scientific">Cutaneotrichosporon oleaginosum</name>
    <dbReference type="NCBI Taxonomy" id="879819"/>
    <lineage>
        <taxon>Eukaryota</taxon>
        <taxon>Fungi</taxon>
        <taxon>Dikarya</taxon>
        <taxon>Basidiomycota</taxon>
        <taxon>Agaricomycotina</taxon>
        <taxon>Tremellomycetes</taxon>
        <taxon>Trichosporonales</taxon>
        <taxon>Trichosporonaceae</taxon>
        <taxon>Cutaneotrichosporon</taxon>
    </lineage>
</organism>
<dbReference type="OrthoDB" id="532630at2759"/>
<proteinExistence type="inferred from homology"/>
<keyword evidence="4" id="KW-0143">Chaperone</keyword>
<dbReference type="InterPro" id="IPR013892">
    <property type="entry name" value="Cyt_c_biogenesis_Cmc1-like"/>
</dbReference>
<sequence>MHAPLGVPERQIACADLIQALEECHARGTIAKFFGACNDQKLALNMCLRKERVDRTTRNREASKERNRKKEEAWARLAEERAQAEKQA</sequence>
<dbReference type="PANTHER" id="PTHR22977">
    <property type="entry name" value="COX ASSEMBLY MITOCHONDRIAL PROTEIN"/>
    <property type="match status" value="1"/>
</dbReference>
<evidence type="ECO:0000313" key="7">
    <source>
        <dbReference type="Proteomes" id="UP000053611"/>
    </source>
</evidence>
<dbReference type="GeneID" id="28983203"/>
<gene>
    <name evidence="6" type="ORF">CC85DRAFT_284057</name>
</gene>
<evidence type="ECO:0000256" key="1">
    <source>
        <dbReference type="ARBA" id="ARBA00007347"/>
    </source>
</evidence>
<dbReference type="PROSITE" id="PS51808">
    <property type="entry name" value="CHCH"/>
    <property type="match status" value="1"/>
</dbReference>
<dbReference type="AlphaFoldDB" id="A0A0J1B8D2"/>
<dbReference type="PANTHER" id="PTHR22977:SF1">
    <property type="entry name" value="COX ASSEMBLY MITOCHONDRIAL PROTEIN 2 HOMOLOG"/>
    <property type="match status" value="1"/>
</dbReference>
<dbReference type="RefSeq" id="XP_018280515.1">
    <property type="nucleotide sequence ID" value="XM_018422600.1"/>
</dbReference>
<evidence type="ECO:0000256" key="4">
    <source>
        <dbReference type="RuleBase" id="RU364104"/>
    </source>
</evidence>
<comment type="similarity">
    <text evidence="1 4">Belongs to the CMC family.</text>
</comment>
<dbReference type="Pfam" id="PF08583">
    <property type="entry name" value="Cmc1"/>
    <property type="match status" value="1"/>
</dbReference>
<comment type="subcellular location">
    <subcellularLocation>
        <location evidence="4">Mitochondrion inner membrane</location>
    </subcellularLocation>
</comment>
<evidence type="ECO:0000256" key="2">
    <source>
        <dbReference type="ARBA" id="ARBA00023128"/>
    </source>
</evidence>
<dbReference type="EMBL" id="KQ087190">
    <property type="protein sequence ID" value="KLT44024.1"/>
    <property type="molecule type" value="Genomic_DNA"/>
</dbReference>
<keyword evidence="7" id="KW-1185">Reference proteome</keyword>
<dbReference type="Proteomes" id="UP000053611">
    <property type="component" value="Unassembled WGS sequence"/>
</dbReference>
<accession>A0A0J1B8D2</accession>
<evidence type="ECO:0000256" key="5">
    <source>
        <dbReference type="SAM" id="MobiDB-lite"/>
    </source>
</evidence>
<name>A0A0J1B8D2_9TREE</name>
<keyword evidence="2 4" id="KW-0496">Mitochondrion</keyword>
<keyword evidence="4" id="KW-0999">Mitochondrion inner membrane</keyword>
<protein>
    <recommendedName>
        <fullName evidence="4">COX assembly mitochondrial protein</fullName>
    </recommendedName>
</protein>
<keyword evidence="3" id="KW-1015">Disulfide bond</keyword>
<dbReference type="STRING" id="879819.A0A0J1B8D2"/>
<feature type="region of interest" description="Disordered" evidence="5">
    <location>
        <begin position="54"/>
        <end position="88"/>
    </location>
</feature>
<keyword evidence="4" id="KW-0472">Membrane</keyword>
<dbReference type="GO" id="GO:0005743">
    <property type="term" value="C:mitochondrial inner membrane"/>
    <property type="evidence" value="ECO:0007669"/>
    <property type="project" value="UniProtKB-SubCell"/>
</dbReference>
<evidence type="ECO:0000256" key="3">
    <source>
        <dbReference type="ARBA" id="ARBA00023157"/>
    </source>
</evidence>
<reference evidence="6 7" key="1">
    <citation type="submission" date="2015-03" db="EMBL/GenBank/DDBJ databases">
        <title>Genomics and transcriptomics of the oil-accumulating basidiomycete yeast T. oleaginosus allow insights into substrate utilization and the diverse evolutionary trajectories of mating systems in fungi.</title>
        <authorList>
            <consortium name="DOE Joint Genome Institute"/>
            <person name="Kourist R."/>
            <person name="Kracht O."/>
            <person name="Bracharz F."/>
            <person name="Lipzen A."/>
            <person name="Nolan M."/>
            <person name="Ohm R."/>
            <person name="Grigoriev I."/>
            <person name="Sun S."/>
            <person name="Heitman J."/>
            <person name="Bruck T."/>
            <person name="Nowrousian M."/>
        </authorList>
    </citation>
    <scope>NUCLEOTIDE SEQUENCE [LARGE SCALE GENOMIC DNA]</scope>
    <source>
        <strain evidence="6 7">IBC0246</strain>
    </source>
</reference>
<comment type="function">
    <text evidence="4">Required for mitochondrial cytochrome c oxidase (COX) assembly and respiration.</text>
</comment>